<keyword evidence="3" id="KW-0902">Two-component regulatory system</keyword>
<dbReference type="SMART" id="SM00387">
    <property type="entry name" value="HATPase_c"/>
    <property type="match status" value="1"/>
</dbReference>
<dbReference type="EMBL" id="VJWA01000002">
    <property type="protein sequence ID" value="TRW15150.1"/>
    <property type="molecule type" value="Genomic_DNA"/>
</dbReference>
<reference evidence="7 8" key="1">
    <citation type="submission" date="2019-07" db="EMBL/GenBank/DDBJ databases">
        <title>Novel species isolated from glacier.</title>
        <authorList>
            <person name="Liu Q."/>
            <person name="Xin Y.-H."/>
        </authorList>
    </citation>
    <scope>NUCLEOTIDE SEQUENCE [LARGE SCALE GENOMIC DNA]</scope>
    <source>
        <strain evidence="7 8">LB1R16</strain>
    </source>
</reference>
<dbReference type="Pfam" id="PF07730">
    <property type="entry name" value="HisKA_3"/>
    <property type="match status" value="1"/>
</dbReference>
<gene>
    <name evidence="7" type="ORF">FMM06_16040</name>
</gene>
<dbReference type="Pfam" id="PF02518">
    <property type="entry name" value="HATPase_c"/>
    <property type="match status" value="1"/>
</dbReference>
<organism evidence="7 8">
    <name type="scientific">Glacieibacterium frigidum</name>
    <dbReference type="NCBI Taxonomy" id="2593303"/>
    <lineage>
        <taxon>Bacteria</taxon>
        <taxon>Pseudomonadati</taxon>
        <taxon>Pseudomonadota</taxon>
        <taxon>Alphaproteobacteria</taxon>
        <taxon>Sphingomonadales</taxon>
        <taxon>Sphingosinicellaceae</taxon>
        <taxon>Glacieibacterium</taxon>
    </lineage>
</organism>
<dbReference type="InterPro" id="IPR011712">
    <property type="entry name" value="Sig_transdc_His_kin_sub3_dim/P"/>
</dbReference>
<evidence type="ECO:0000256" key="4">
    <source>
        <dbReference type="SAM" id="Phobius"/>
    </source>
</evidence>
<dbReference type="SUPFAM" id="SSF48452">
    <property type="entry name" value="TPR-like"/>
    <property type="match status" value="2"/>
</dbReference>
<dbReference type="CDD" id="cd16917">
    <property type="entry name" value="HATPase_UhpB-NarQ-NarX-like"/>
    <property type="match status" value="1"/>
</dbReference>
<dbReference type="OrthoDB" id="9778496at2"/>
<evidence type="ECO:0000256" key="2">
    <source>
        <dbReference type="ARBA" id="ARBA00022777"/>
    </source>
</evidence>
<evidence type="ECO:0000256" key="5">
    <source>
        <dbReference type="SAM" id="SignalP"/>
    </source>
</evidence>
<dbReference type="GO" id="GO:0016020">
    <property type="term" value="C:membrane"/>
    <property type="evidence" value="ECO:0007669"/>
    <property type="project" value="InterPro"/>
</dbReference>
<dbReference type="InterPro" id="IPR011990">
    <property type="entry name" value="TPR-like_helical_dom_sf"/>
</dbReference>
<feature type="signal peptide" evidence="5">
    <location>
        <begin position="1"/>
        <end position="27"/>
    </location>
</feature>
<dbReference type="Gene3D" id="3.30.565.10">
    <property type="entry name" value="Histidine kinase-like ATPase, C-terminal domain"/>
    <property type="match status" value="1"/>
</dbReference>
<dbReference type="GO" id="GO:0000155">
    <property type="term" value="F:phosphorelay sensor kinase activity"/>
    <property type="evidence" value="ECO:0007669"/>
    <property type="project" value="InterPro"/>
</dbReference>
<dbReference type="SUPFAM" id="SSF55874">
    <property type="entry name" value="ATPase domain of HSP90 chaperone/DNA topoisomerase II/histidine kinase"/>
    <property type="match status" value="1"/>
</dbReference>
<accession>A0A552UAA5</accession>
<feature type="domain" description="Histidine kinase" evidence="6">
    <location>
        <begin position="535"/>
        <end position="624"/>
    </location>
</feature>
<feature type="chain" id="PRO_5022064159" evidence="5">
    <location>
        <begin position="28"/>
        <end position="624"/>
    </location>
</feature>
<name>A0A552UAA5_9SPHN</name>
<dbReference type="InterPro" id="IPR050482">
    <property type="entry name" value="Sensor_HK_TwoCompSys"/>
</dbReference>
<dbReference type="Gene3D" id="1.20.5.1930">
    <property type="match status" value="1"/>
</dbReference>
<protein>
    <submittedName>
        <fullName evidence="7">Sensor histidine kinase</fullName>
    </submittedName>
</protein>
<proteinExistence type="predicted"/>
<dbReference type="InterPro" id="IPR036890">
    <property type="entry name" value="HATPase_C_sf"/>
</dbReference>
<dbReference type="PANTHER" id="PTHR24421:SF62">
    <property type="entry name" value="SENSORY TRANSDUCTION HISTIDINE KINASE"/>
    <property type="match status" value="1"/>
</dbReference>
<keyword evidence="2 7" id="KW-0418">Kinase</keyword>
<dbReference type="GO" id="GO:0046983">
    <property type="term" value="F:protein dimerization activity"/>
    <property type="evidence" value="ECO:0007669"/>
    <property type="project" value="InterPro"/>
</dbReference>
<comment type="caution">
    <text evidence="7">The sequence shown here is derived from an EMBL/GenBank/DDBJ whole genome shotgun (WGS) entry which is preliminary data.</text>
</comment>
<evidence type="ECO:0000259" key="6">
    <source>
        <dbReference type="PROSITE" id="PS50109"/>
    </source>
</evidence>
<keyword evidence="4" id="KW-0472">Membrane</keyword>
<feature type="transmembrane region" description="Helical" evidence="4">
    <location>
        <begin position="393"/>
        <end position="413"/>
    </location>
</feature>
<dbReference type="Gene3D" id="1.25.40.10">
    <property type="entry name" value="Tetratricopeptide repeat domain"/>
    <property type="match status" value="1"/>
</dbReference>
<dbReference type="PANTHER" id="PTHR24421">
    <property type="entry name" value="NITRATE/NITRITE SENSOR PROTEIN NARX-RELATED"/>
    <property type="match status" value="1"/>
</dbReference>
<keyword evidence="4" id="KW-0812">Transmembrane</keyword>
<evidence type="ECO:0000256" key="1">
    <source>
        <dbReference type="ARBA" id="ARBA00022679"/>
    </source>
</evidence>
<keyword evidence="8" id="KW-1185">Reference proteome</keyword>
<keyword evidence="4" id="KW-1133">Transmembrane helix</keyword>
<evidence type="ECO:0000313" key="7">
    <source>
        <dbReference type="EMBL" id="TRW15150.1"/>
    </source>
</evidence>
<keyword evidence="1" id="KW-0808">Transferase</keyword>
<keyword evidence="5" id="KW-0732">Signal</keyword>
<sequence>MLVSIPRTTAWLLALLALAFGVQRAAAGSPELDARLAAVRADAMRSVPAPEMLAKIPAVIALSKTFETGGEPAKAGAALNSAVIYALLGGDLRRAIAIADRAAGLCAGAGDRRCYGNAMNQSGIALWRLNDPYAAMQRLDRGARAFVDAGDIERAAIARLNAANIRYDIGDLTGALADYDRIDRLYGNSARWDPVGMLASKAEVLVKLGRLDEARGTAQRAAAMLQQRGRSSGTRWESDVVNSTRGVMALVEASLGNAAAALPLYQAYVAAAEKSGSPLERHNAHYAFAEGLMLLGRATAAYPHVRIALDLIDETDPAGRRDTYDLASRIAADSGRTTEALDHLRNAEKVRNELAATTLRSAIADANAQTAVAEREAQLARRDAAWATQRTQLLGLVALAVILTILVTVVVFVRYRARTLEQRYAAVLDERTRLARELHDTLLQGFTGITLQLRAAAKRDPASVNGVLSTMADEAGRWVSETRQAVWDMRAATSDHDLQKGLEQAIATTRTQSDAQISLDCELSGQPGQTVTGALLRVAQEALGNAARHASATRIDVAARTTAEQARLSIVDDGVGFRAAPELSALGGHWGLLGMRERIEALGGVLTVDAAPGRGTRVTAEVPL</sequence>
<evidence type="ECO:0000256" key="3">
    <source>
        <dbReference type="ARBA" id="ARBA00023012"/>
    </source>
</evidence>
<evidence type="ECO:0000313" key="8">
    <source>
        <dbReference type="Proteomes" id="UP000317894"/>
    </source>
</evidence>
<dbReference type="InterPro" id="IPR003594">
    <property type="entry name" value="HATPase_dom"/>
</dbReference>
<dbReference type="InterPro" id="IPR005467">
    <property type="entry name" value="His_kinase_dom"/>
</dbReference>
<dbReference type="Proteomes" id="UP000317894">
    <property type="component" value="Unassembled WGS sequence"/>
</dbReference>
<dbReference type="AlphaFoldDB" id="A0A552UAA5"/>
<dbReference type="PROSITE" id="PS50109">
    <property type="entry name" value="HIS_KIN"/>
    <property type="match status" value="1"/>
</dbReference>